<dbReference type="InterPro" id="IPR000551">
    <property type="entry name" value="MerR-type_HTH_dom"/>
</dbReference>
<name>A0ABU8ZMX9_9BIFI</name>
<evidence type="ECO:0000259" key="6">
    <source>
        <dbReference type="PROSITE" id="PS50937"/>
    </source>
</evidence>
<protein>
    <submittedName>
        <fullName evidence="7">MerR family transcriptional regulator</fullName>
    </submittedName>
</protein>
<dbReference type="InterPro" id="IPR009061">
    <property type="entry name" value="DNA-bd_dom_put_sf"/>
</dbReference>
<dbReference type="PRINTS" id="PR00040">
    <property type="entry name" value="HTHMERR"/>
</dbReference>
<evidence type="ECO:0000256" key="2">
    <source>
        <dbReference type="ARBA" id="ARBA00023015"/>
    </source>
</evidence>
<dbReference type="SUPFAM" id="SSF46955">
    <property type="entry name" value="Putative DNA-binding domain"/>
    <property type="match status" value="1"/>
</dbReference>
<dbReference type="SUPFAM" id="SSF55136">
    <property type="entry name" value="Probable bacterial effector-binding domain"/>
    <property type="match status" value="1"/>
</dbReference>
<dbReference type="Gene3D" id="3.20.80.10">
    <property type="entry name" value="Regulatory factor, effector binding domain"/>
    <property type="match status" value="1"/>
</dbReference>
<feature type="domain" description="HTH merR-type" evidence="6">
    <location>
        <begin position="11"/>
        <end position="80"/>
    </location>
</feature>
<evidence type="ECO:0000256" key="5">
    <source>
        <dbReference type="SAM" id="MobiDB-lite"/>
    </source>
</evidence>
<keyword evidence="2" id="KW-0805">Transcription regulation</keyword>
<dbReference type="InterPro" id="IPR011256">
    <property type="entry name" value="Reg_factor_effector_dom_sf"/>
</dbReference>
<gene>
    <name evidence="7" type="ORF">V8P97_03820</name>
</gene>
<organism evidence="7 8">
    <name type="scientific">Bifidobacterium favimelis</name>
    <dbReference type="NCBI Taxonomy" id="3122979"/>
    <lineage>
        <taxon>Bacteria</taxon>
        <taxon>Bacillati</taxon>
        <taxon>Actinomycetota</taxon>
        <taxon>Actinomycetes</taxon>
        <taxon>Bifidobacteriales</taxon>
        <taxon>Bifidobacteriaceae</taxon>
        <taxon>Bifidobacterium</taxon>
    </lineage>
</organism>
<comment type="caution">
    <text evidence="7">The sequence shown here is derived from an EMBL/GenBank/DDBJ whole genome shotgun (WGS) entry which is preliminary data.</text>
</comment>
<dbReference type="Proteomes" id="UP001373159">
    <property type="component" value="Unassembled WGS sequence"/>
</dbReference>
<proteinExistence type="predicted"/>
<dbReference type="PROSITE" id="PS50937">
    <property type="entry name" value="HTH_MERR_2"/>
    <property type="match status" value="1"/>
</dbReference>
<reference evidence="7 8" key="1">
    <citation type="submission" date="2024-02" db="EMBL/GenBank/DDBJ databases">
        <title>Bifidobacterium honeyensis sp. nov., isolated from the comb honey.</title>
        <authorList>
            <person name="Liu W."/>
            <person name="Li Y."/>
        </authorList>
    </citation>
    <scope>NUCLEOTIDE SEQUENCE [LARGE SCALE GENOMIC DNA]</scope>
    <source>
        <strain evidence="7 8">IMAU50988</strain>
    </source>
</reference>
<evidence type="ECO:0000313" key="7">
    <source>
        <dbReference type="EMBL" id="MEK0306596.1"/>
    </source>
</evidence>
<dbReference type="Pfam" id="PF06445">
    <property type="entry name" value="GyrI-like"/>
    <property type="match status" value="1"/>
</dbReference>
<evidence type="ECO:0000256" key="4">
    <source>
        <dbReference type="ARBA" id="ARBA00023163"/>
    </source>
</evidence>
<dbReference type="CDD" id="cd00592">
    <property type="entry name" value="HTH_MerR-like"/>
    <property type="match status" value="1"/>
</dbReference>
<dbReference type="EMBL" id="JBANBB010000001">
    <property type="protein sequence ID" value="MEK0306596.1"/>
    <property type="molecule type" value="Genomic_DNA"/>
</dbReference>
<accession>A0ABU8ZMX9</accession>
<dbReference type="Gene3D" id="1.10.1660.10">
    <property type="match status" value="1"/>
</dbReference>
<keyword evidence="3" id="KW-0238">DNA-binding</keyword>
<dbReference type="Pfam" id="PF13411">
    <property type="entry name" value="MerR_1"/>
    <property type="match status" value="1"/>
</dbReference>
<dbReference type="SMART" id="SM00422">
    <property type="entry name" value="HTH_MERR"/>
    <property type="match status" value="1"/>
</dbReference>
<dbReference type="InterPro" id="IPR047057">
    <property type="entry name" value="MerR_fam"/>
</dbReference>
<dbReference type="PANTHER" id="PTHR30204">
    <property type="entry name" value="REDOX-CYCLING DRUG-SENSING TRANSCRIPTIONAL ACTIVATOR SOXR"/>
    <property type="match status" value="1"/>
</dbReference>
<evidence type="ECO:0000313" key="8">
    <source>
        <dbReference type="Proteomes" id="UP001373159"/>
    </source>
</evidence>
<dbReference type="PANTHER" id="PTHR30204:SF69">
    <property type="entry name" value="MERR-FAMILY TRANSCRIPTIONAL REGULATOR"/>
    <property type="match status" value="1"/>
</dbReference>
<dbReference type="RefSeq" id="WP_340469135.1">
    <property type="nucleotide sequence ID" value="NZ_JBANBB010000001.1"/>
</dbReference>
<evidence type="ECO:0000256" key="1">
    <source>
        <dbReference type="ARBA" id="ARBA00022491"/>
    </source>
</evidence>
<dbReference type="InterPro" id="IPR029442">
    <property type="entry name" value="GyrI-like"/>
</dbReference>
<evidence type="ECO:0000256" key="3">
    <source>
        <dbReference type="ARBA" id="ARBA00023125"/>
    </source>
</evidence>
<keyword evidence="8" id="KW-1185">Reference proteome</keyword>
<keyword evidence="4" id="KW-0804">Transcription</keyword>
<feature type="region of interest" description="Disordered" evidence="5">
    <location>
        <begin position="276"/>
        <end position="303"/>
    </location>
</feature>
<sequence length="303" mass="34892">MTEFKRLIENGYTIRQTADIYGVTVDTLYYYERHGLVVPKRNPVNGYRLYGPEDFARLNVIRAMRSLDFDLDQIGRYLENRSFRSTVGIIDEEITRIDRQAEYLSSVKRGLLESLQKYTWAMTAVSHPSTEIRREPVRHCALVSDELVKYEDIPYAFARYTADHHEKLQVLNTLNCYRVDTSRTFKGCFLAKAILLYCHDPSFKGDYDLPAGDYACFTFSGSFSRCKEIYDRMVGDLSRMGYEEAGDPLEFCLIGEYESDDFDEYVSRIEIPVRPKKGLEENGNHQAGKPRAGLADHAGSDRP</sequence>
<keyword evidence="1" id="KW-0678">Repressor</keyword>